<sequence>MQALFDAEDIGSDEVNASNRWFREFVFATQGVTEGERKATEEKGDIHTWMLSRGKCSARISEIKERLGLCAHLRLEMMLARGMSFSQMARMLYPDISDGRGRMKVSAQCALVLEQLAHVYAGYRRSS</sequence>
<accession>A0A829WYT8</accession>
<organism evidence="1 2">
    <name type="scientific">Gluconobacter oxydans NBRC 3293</name>
    <dbReference type="NCBI Taxonomy" id="1315969"/>
    <lineage>
        <taxon>Bacteria</taxon>
        <taxon>Pseudomonadati</taxon>
        <taxon>Pseudomonadota</taxon>
        <taxon>Alphaproteobacteria</taxon>
        <taxon>Acetobacterales</taxon>
        <taxon>Acetobacteraceae</taxon>
        <taxon>Gluconobacter</taxon>
    </lineage>
</organism>
<protein>
    <submittedName>
        <fullName evidence="1">Uncharacterized protein</fullName>
    </submittedName>
</protein>
<evidence type="ECO:0000313" key="2">
    <source>
        <dbReference type="Proteomes" id="UP000484858"/>
    </source>
</evidence>
<name>A0A829WYT8_GLUOY</name>
<dbReference type="AlphaFoldDB" id="A0A829WYT8"/>
<gene>
    <name evidence="1" type="ORF">NBRC3293_2458</name>
</gene>
<dbReference type="EMBL" id="BARJ01000012">
    <property type="protein sequence ID" value="GEM17961.1"/>
    <property type="molecule type" value="Genomic_DNA"/>
</dbReference>
<comment type="caution">
    <text evidence="1">The sequence shown here is derived from an EMBL/GenBank/DDBJ whole genome shotgun (WGS) entry which is preliminary data.</text>
</comment>
<dbReference type="Proteomes" id="UP000484858">
    <property type="component" value="Unassembled WGS sequence"/>
</dbReference>
<reference evidence="1 2" key="1">
    <citation type="submission" date="2013-04" db="EMBL/GenBank/DDBJ databases">
        <title>Gluconobacter oxydans NBRC 3293 whole genome sequence.</title>
        <authorList>
            <person name="Matsutani M."/>
            <person name="Yakushi T."/>
            <person name="Matsushita K."/>
        </authorList>
    </citation>
    <scope>NUCLEOTIDE SEQUENCE [LARGE SCALE GENOMIC DNA]</scope>
    <source>
        <strain evidence="1 2">NBRC 3293</strain>
    </source>
</reference>
<proteinExistence type="predicted"/>
<evidence type="ECO:0000313" key="1">
    <source>
        <dbReference type="EMBL" id="GEM17961.1"/>
    </source>
</evidence>